<keyword evidence="3" id="KW-1185">Reference proteome</keyword>
<dbReference type="InterPro" id="IPR050266">
    <property type="entry name" value="AB_hydrolase_sf"/>
</dbReference>
<dbReference type="InterPro" id="IPR029058">
    <property type="entry name" value="AB_hydrolase_fold"/>
</dbReference>
<protein>
    <submittedName>
        <fullName evidence="2">3-oxoadipate enol-lactonase</fullName>
    </submittedName>
</protein>
<dbReference type="OrthoDB" id="9804723at2"/>
<comment type="caution">
    <text evidence="2">The sequence shown here is derived from an EMBL/GenBank/DDBJ whole genome shotgun (WGS) entry which is preliminary data.</text>
</comment>
<evidence type="ECO:0000313" key="2">
    <source>
        <dbReference type="EMBL" id="PZW43109.1"/>
    </source>
</evidence>
<dbReference type="AlphaFoldDB" id="A0A2W7I9P9"/>
<feature type="domain" description="AB hydrolase-1" evidence="1">
    <location>
        <begin position="11"/>
        <end position="241"/>
    </location>
</feature>
<accession>A0A2W7I9P9</accession>
<reference evidence="2 3" key="1">
    <citation type="submission" date="2018-06" db="EMBL/GenBank/DDBJ databases">
        <title>Genomic Encyclopedia of Archaeal and Bacterial Type Strains, Phase II (KMG-II): from individual species to whole genera.</title>
        <authorList>
            <person name="Goeker M."/>
        </authorList>
    </citation>
    <scope>NUCLEOTIDE SEQUENCE [LARGE SCALE GENOMIC DNA]</scope>
    <source>
        <strain evidence="2 3">DSM 24525</strain>
    </source>
</reference>
<dbReference type="Proteomes" id="UP000249688">
    <property type="component" value="Unassembled WGS sequence"/>
</dbReference>
<name>A0A2W7I9P9_9PROT</name>
<evidence type="ECO:0000313" key="3">
    <source>
        <dbReference type="Proteomes" id="UP000249688"/>
    </source>
</evidence>
<dbReference type="EMBL" id="QKYU01000016">
    <property type="protein sequence ID" value="PZW43109.1"/>
    <property type="molecule type" value="Genomic_DNA"/>
</dbReference>
<dbReference type="SUPFAM" id="SSF53474">
    <property type="entry name" value="alpha/beta-Hydrolases"/>
    <property type="match status" value="1"/>
</dbReference>
<dbReference type="InterPro" id="IPR000073">
    <property type="entry name" value="AB_hydrolase_1"/>
</dbReference>
<organism evidence="2 3">
    <name type="scientific">Humitalea rosea</name>
    <dbReference type="NCBI Taxonomy" id="990373"/>
    <lineage>
        <taxon>Bacteria</taxon>
        <taxon>Pseudomonadati</taxon>
        <taxon>Pseudomonadota</taxon>
        <taxon>Alphaproteobacteria</taxon>
        <taxon>Acetobacterales</taxon>
        <taxon>Roseomonadaceae</taxon>
        <taxon>Humitalea</taxon>
    </lineage>
</organism>
<dbReference type="Pfam" id="PF12697">
    <property type="entry name" value="Abhydrolase_6"/>
    <property type="match status" value="1"/>
</dbReference>
<dbReference type="PANTHER" id="PTHR43798">
    <property type="entry name" value="MONOACYLGLYCEROL LIPASE"/>
    <property type="match status" value="1"/>
</dbReference>
<evidence type="ECO:0000259" key="1">
    <source>
        <dbReference type="Pfam" id="PF12697"/>
    </source>
</evidence>
<sequence length="252" mass="25381">MIVEAGQGPAVLLLHGIGGRASLWQASLDALSPRYRAVALDMPGYDGGAVPDPFTFPVLAAEAIAAMDRLGIPAAHVIGHSMGGMLALELAAAHPGRVLSLVLAATSAAFGSRDPAFRETFLAARQKPLDEGRGMAGVASDLVPGMAGPAADPAAVPAAMAAMGSVPEAAYRAALRCLTGFDRAAALAGLAMPTLVLAGEADATAPPRGMARMAAAIPGARFATLPGVGHLLPLEAPDAFHADVLAFLEAQR</sequence>
<dbReference type="PRINTS" id="PR00111">
    <property type="entry name" value="ABHYDROLASE"/>
</dbReference>
<gene>
    <name evidence="2" type="ORF">C8P66_11630</name>
</gene>
<dbReference type="Gene3D" id="3.40.50.1820">
    <property type="entry name" value="alpha/beta hydrolase"/>
    <property type="match status" value="1"/>
</dbReference>
<dbReference type="RefSeq" id="WP_158537255.1">
    <property type="nucleotide sequence ID" value="NZ_QKYU01000016.1"/>
</dbReference>
<proteinExistence type="predicted"/>